<reference evidence="2" key="1">
    <citation type="submission" date="2015-03" db="EMBL/GenBank/DDBJ databases">
        <authorList>
            <consortium name="Pathogen Informatics"/>
        </authorList>
    </citation>
    <scope>NUCLEOTIDE SEQUENCE [LARGE SCALE GENOMIC DNA]</scope>
    <source>
        <strain evidence="2">N09902308</strain>
    </source>
</reference>
<comment type="caution">
    <text evidence="1">The sequence shown here is derived from an EMBL/GenBank/DDBJ whole genome shotgun (WGS) entry which is preliminary data.</text>
</comment>
<dbReference type="AlphaFoldDB" id="A0A916LAI7"/>
<proteinExistence type="predicted"/>
<dbReference type="Proteomes" id="UP000039021">
    <property type="component" value="Unassembled WGS sequence"/>
</dbReference>
<dbReference type="EMBL" id="CSBK01000803">
    <property type="protein sequence ID" value="COX93600.1"/>
    <property type="molecule type" value="Genomic_DNA"/>
</dbReference>
<protein>
    <submittedName>
        <fullName evidence="1">Uncharacterized protein</fullName>
    </submittedName>
</protein>
<sequence>MRWVARASRWLRRNPSIPRAVVPTAMRACGAWSSTWWIRSVSRVAASLTHTQRVAALATAIRGCGHPSARPNARAVWSRWFWLSSGSSYQMMAAVWDRSRG</sequence>
<name>A0A916LAI7_MYCTX</name>
<evidence type="ECO:0000313" key="1">
    <source>
        <dbReference type="EMBL" id="COX93600.1"/>
    </source>
</evidence>
<evidence type="ECO:0000313" key="2">
    <source>
        <dbReference type="Proteomes" id="UP000039021"/>
    </source>
</evidence>
<gene>
    <name evidence="1" type="ORF">ERS007739_01905</name>
</gene>
<accession>A0A916LAI7</accession>
<organism evidence="1 2">
    <name type="scientific">Mycobacterium tuberculosis</name>
    <dbReference type="NCBI Taxonomy" id="1773"/>
    <lineage>
        <taxon>Bacteria</taxon>
        <taxon>Bacillati</taxon>
        <taxon>Actinomycetota</taxon>
        <taxon>Actinomycetes</taxon>
        <taxon>Mycobacteriales</taxon>
        <taxon>Mycobacteriaceae</taxon>
        <taxon>Mycobacterium</taxon>
        <taxon>Mycobacterium tuberculosis complex</taxon>
    </lineage>
</organism>